<dbReference type="Pfam" id="PF04290">
    <property type="entry name" value="DctQ"/>
    <property type="match status" value="1"/>
</dbReference>
<sequence length="173" mass="18930">MMNLSELIAGRHEDGLPRAVARPFHHVIAWLCAVLLILMMGLTVFDVLGRYLMNAPVPGSTELTEMLLAAIIFLGLPAASLDREHVTVDLFIDRLPDWINRLREPVVLLMSAGVLGVIAWRLWITAAQVASYGGTTATLELPVAPIGYLASSLTWVAVALTLAEVFYRPKKEA</sequence>
<name>A0A1G7U0C5_9RHOB</name>
<keyword evidence="3" id="KW-1003">Cell membrane</keyword>
<feature type="transmembrane region" description="Helical" evidence="9">
    <location>
        <begin position="102"/>
        <end position="123"/>
    </location>
</feature>
<dbReference type="GO" id="GO:0005886">
    <property type="term" value="C:plasma membrane"/>
    <property type="evidence" value="ECO:0007669"/>
    <property type="project" value="UniProtKB-SubCell"/>
</dbReference>
<evidence type="ECO:0000259" key="10">
    <source>
        <dbReference type="Pfam" id="PF04290"/>
    </source>
</evidence>
<evidence type="ECO:0000256" key="6">
    <source>
        <dbReference type="ARBA" id="ARBA00022989"/>
    </source>
</evidence>
<dbReference type="PANTHER" id="PTHR35011:SF10">
    <property type="entry name" value="TRAP TRANSPORTER SMALL PERMEASE PROTEIN"/>
    <property type="match status" value="1"/>
</dbReference>
<evidence type="ECO:0000256" key="2">
    <source>
        <dbReference type="ARBA" id="ARBA00022448"/>
    </source>
</evidence>
<dbReference type="EMBL" id="FNBL01000019">
    <property type="protein sequence ID" value="SDG40519.1"/>
    <property type="molecule type" value="Genomic_DNA"/>
</dbReference>
<evidence type="ECO:0000256" key="1">
    <source>
        <dbReference type="ARBA" id="ARBA00004429"/>
    </source>
</evidence>
<keyword evidence="2 9" id="KW-0813">Transport</keyword>
<accession>A0A1G7U0C5</accession>
<dbReference type="Proteomes" id="UP000182284">
    <property type="component" value="Unassembled WGS sequence"/>
</dbReference>
<dbReference type="GO" id="GO:0022857">
    <property type="term" value="F:transmembrane transporter activity"/>
    <property type="evidence" value="ECO:0007669"/>
    <property type="project" value="UniProtKB-UniRule"/>
</dbReference>
<feature type="transmembrane region" description="Helical" evidence="9">
    <location>
        <begin position="27"/>
        <end position="51"/>
    </location>
</feature>
<proteinExistence type="inferred from homology"/>
<comment type="subunit">
    <text evidence="9">The complex comprises the extracytoplasmic solute receptor protein and the two transmembrane proteins.</text>
</comment>
<evidence type="ECO:0000256" key="5">
    <source>
        <dbReference type="ARBA" id="ARBA00022692"/>
    </source>
</evidence>
<reference evidence="11 12" key="1">
    <citation type="submission" date="2016-10" db="EMBL/GenBank/DDBJ databases">
        <authorList>
            <person name="de Groot N.N."/>
        </authorList>
    </citation>
    <scope>NUCLEOTIDE SEQUENCE [LARGE SCALE GENOMIC DNA]</scope>
    <source>
        <strain evidence="11 12">DSM 27375</strain>
    </source>
</reference>
<feature type="domain" description="Tripartite ATP-independent periplasmic transporters DctQ component" evidence="10">
    <location>
        <begin position="39"/>
        <end position="166"/>
    </location>
</feature>
<evidence type="ECO:0000256" key="4">
    <source>
        <dbReference type="ARBA" id="ARBA00022519"/>
    </source>
</evidence>
<keyword evidence="7 9" id="KW-0472">Membrane</keyword>
<keyword evidence="5 9" id="KW-0812">Transmembrane</keyword>
<gene>
    <name evidence="11" type="ORF">SAMN04488117_11922</name>
</gene>
<keyword evidence="6 9" id="KW-1133">Transmembrane helix</keyword>
<evidence type="ECO:0000313" key="11">
    <source>
        <dbReference type="EMBL" id="SDG40519.1"/>
    </source>
</evidence>
<protein>
    <recommendedName>
        <fullName evidence="9">TRAP transporter small permease protein</fullName>
    </recommendedName>
</protein>
<dbReference type="PANTHER" id="PTHR35011">
    <property type="entry name" value="2,3-DIKETO-L-GULONATE TRAP TRANSPORTER SMALL PERMEASE PROTEIN YIAM"/>
    <property type="match status" value="1"/>
</dbReference>
<dbReference type="InterPro" id="IPR007387">
    <property type="entry name" value="TRAP_DctQ"/>
</dbReference>
<dbReference type="InterPro" id="IPR055348">
    <property type="entry name" value="DctQ"/>
</dbReference>
<evidence type="ECO:0000256" key="7">
    <source>
        <dbReference type="ARBA" id="ARBA00023136"/>
    </source>
</evidence>
<evidence type="ECO:0000256" key="8">
    <source>
        <dbReference type="ARBA" id="ARBA00038436"/>
    </source>
</evidence>
<comment type="function">
    <text evidence="9">Part of the tripartite ATP-independent periplasmic (TRAP) transport system.</text>
</comment>
<organism evidence="11 12">
    <name type="scientific">Celeribacter baekdonensis</name>
    <dbReference type="NCBI Taxonomy" id="875171"/>
    <lineage>
        <taxon>Bacteria</taxon>
        <taxon>Pseudomonadati</taxon>
        <taxon>Pseudomonadota</taxon>
        <taxon>Alphaproteobacteria</taxon>
        <taxon>Rhodobacterales</taxon>
        <taxon>Roseobacteraceae</taxon>
        <taxon>Celeribacter</taxon>
    </lineage>
</organism>
<evidence type="ECO:0000313" key="12">
    <source>
        <dbReference type="Proteomes" id="UP000182284"/>
    </source>
</evidence>
<dbReference type="GO" id="GO:0015740">
    <property type="term" value="P:C4-dicarboxylate transport"/>
    <property type="evidence" value="ECO:0007669"/>
    <property type="project" value="TreeGrafter"/>
</dbReference>
<dbReference type="AlphaFoldDB" id="A0A1G7U0C5"/>
<keyword evidence="4 9" id="KW-0997">Cell inner membrane</keyword>
<evidence type="ECO:0000256" key="3">
    <source>
        <dbReference type="ARBA" id="ARBA00022475"/>
    </source>
</evidence>
<comment type="subcellular location">
    <subcellularLocation>
        <location evidence="1 9">Cell inner membrane</location>
        <topology evidence="1 9">Multi-pass membrane protein</topology>
    </subcellularLocation>
</comment>
<feature type="transmembrane region" description="Helical" evidence="9">
    <location>
        <begin position="63"/>
        <end position="81"/>
    </location>
</feature>
<feature type="transmembrane region" description="Helical" evidence="9">
    <location>
        <begin position="143"/>
        <end position="167"/>
    </location>
</feature>
<evidence type="ECO:0000256" key="9">
    <source>
        <dbReference type="RuleBase" id="RU369079"/>
    </source>
</evidence>
<comment type="similarity">
    <text evidence="8 9">Belongs to the TRAP transporter small permease family.</text>
</comment>
<dbReference type="RefSeq" id="WP_245708081.1">
    <property type="nucleotide sequence ID" value="NZ_FNBL01000019.1"/>
</dbReference>